<evidence type="ECO:0008006" key="5">
    <source>
        <dbReference type="Google" id="ProtNLM"/>
    </source>
</evidence>
<comment type="caution">
    <text evidence="3">The sequence shown here is derived from an EMBL/GenBank/DDBJ whole genome shotgun (WGS) entry which is preliminary data.</text>
</comment>
<gene>
    <name evidence="3" type="ORF">RJ639_007816</name>
</gene>
<dbReference type="GO" id="GO:0005975">
    <property type="term" value="P:carbohydrate metabolic process"/>
    <property type="evidence" value="ECO:0007669"/>
    <property type="project" value="InterPro"/>
</dbReference>
<evidence type="ECO:0000313" key="4">
    <source>
        <dbReference type="Proteomes" id="UP001188597"/>
    </source>
</evidence>
<organism evidence="3 4">
    <name type="scientific">Escallonia herrerae</name>
    <dbReference type="NCBI Taxonomy" id="1293975"/>
    <lineage>
        <taxon>Eukaryota</taxon>
        <taxon>Viridiplantae</taxon>
        <taxon>Streptophyta</taxon>
        <taxon>Embryophyta</taxon>
        <taxon>Tracheophyta</taxon>
        <taxon>Spermatophyta</taxon>
        <taxon>Magnoliopsida</taxon>
        <taxon>eudicotyledons</taxon>
        <taxon>Gunneridae</taxon>
        <taxon>Pentapetalae</taxon>
        <taxon>asterids</taxon>
        <taxon>campanulids</taxon>
        <taxon>Escalloniales</taxon>
        <taxon>Escalloniaceae</taxon>
        <taxon>Escallonia</taxon>
    </lineage>
</organism>
<evidence type="ECO:0000256" key="1">
    <source>
        <dbReference type="ARBA" id="ARBA00010838"/>
    </source>
</evidence>
<evidence type="ECO:0000256" key="2">
    <source>
        <dbReference type="RuleBase" id="RU003690"/>
    </source>
</evidence>
<protein>
    <recommendedName>
        <fullName evidence="5">Beta-glucosidase</fullName>
    </recommendedName>
</protein>
<dbReference type="Gene3D" id="3.20.20.80">
    <property type="entry name" value="Glycosidases"/>
    <property type="match status" value="2"/>
</dbReference>
<evidence type="ECO:0000313" key="3">
    <source>
        <dbReference type="EMBL" id="KAK3015872.1"/>
    </source>
</evidence>
<dbReference type="PANTHER" id="PTHR10353">
    <property type="entry name" value="GLYCOSYL HYDROLASE"/>
    <property type="match status" value="1"/>
</dbReference>
<dbReference type="SUPFAM" id="SSF51445">
    <property type="entry name" value="(Trans)glycosidases"/>
    <property type="match status" value="1"/>
</dbReference>
<dbReference type="Proteomes" id="UP001188597">
    <property type="component" value="Unassembled WGS sequence"/>
</dbReference>
<sequence>MAAQGILTSASLSNSFLHPVTYGNYPPIMRGNVGKWLPEFSEAQSKMLKGSYDFVCINYYTSNYASPVLSANRANLSYTTDDHVDLTTLKDEVRIRYYEARLWYLQKAIKDTNLVSVLVGEDANVKEHFVWSSFDDFEWDAGFTVPFGMFYVDYKDGLKRYPKHSALWFKKFLHEGAH</sequence>
<reference evidence="3" key="1">
    <citation type="submission" date="2022-12" db="EMBL/GenBank/DDBJ databases">
        <title>Draft genome assemblies for two species of Escallonia (Escalloniales).</title>
        <authorList>
            <person name="Chanderbali A."/>
            <person name="Dervinis C."/>
            <person name="Anghel I."/>
            <person name="Soltis D."/>
            <person name="Soltis P."/>
            <person name="Zapata F."/>
        </authorList>
    </citation>
    <scope>NUCLEOTIDE SEQUENCE</scope>
    <source>
        <strain evidence="3">UCBG64.0493</strain>
        <tissue evidence="3">Leaf</tissue>
    </source>
</reference>
<dbReference type="AlphaFoldDB" id="A0AA89AUM3"/>
<name>A0AA89AUM3_9ASTE</name>
<proteinExistence type="inferred from homology"/>
<dbReference type="EMBL" id="JAVXUP010001108">
    <property type="protein sequence ID" value="KAK3015872.1"/>
    <property type="molecule type" value="Genomic_DNA"/>
</dbReference>
<dbReference type="GO" id="GO:0008422">
    <property type="term" value="F:beta-glucosidase activity"/>
    <property type="evidence" value="ECO:0007669"/>
    <property type="project" value="TreeGrafter"/>
</dbReference>
<dbReference type="PRINTS" id="PR00131">
    <property type="entry name" value="GLHYDRLASE1"/>
</dbReference>
<keyword evidence="4" id="KW-1185">Reference proteome</keyword>
<comment type="similarity">
    <text evidence="1 2">Belongs to the glycosyl hydrolase 1 family.</text>
</comment>
<dbReference type="InterPro" id="IPR017853">
    <property type="entry name" value="GH"/>
</dbReference>
<dbReference type="InterPro" id="IPR001360">
    <property type="entry name" value="Glyco_hydro_1"/>
</dbReference>
<dbReference type="PANTHER" id="PTHR10353:SF297">
    <property type="entry name" value="VICIANIN HYDROLASE-LIKE"/>
    <property type="match status" value="1"/>
</dbReference>
<accession>A0AA89AUM3</accession>
<dbReference type="Pfam" id="PF00232">
    <property type="entry name" value="Glyco_hydro_1"/>
    <property type="match status" value="1"/>
</dbReference>